<dbReference type="Proteomes" id="UP000777774">
    <property type="component" value="Unassembled WGS sequence"/>
</dbReference>
<evidence type="ECO:0000313" key="7">
    <source>
        <dbReference type="Proteomes" id="UP000777774"/>
    </source>
</evidence>
<protein>
    <submittedName>
        <fullName evidence="6">2-oxo acid dehydrogenase subunit E2</fullName>
    </submittedName>
</protein>
<evidence type="ECO:0000256" key="2">
    <source>
        <dbReference type="ARBA" id="ARBA00022679"/>
    </source>
</evidence>
<feature type="compositionally biased region" description="Low complexity" evidence="4">
    <location>
        <begin position="90"/>
        <end position="106"/>
    </location>
</feature>
<evidence type="ECO:0000259" key="5">
    <source>
        <dbReference type="PROSITE" id="PS50968"/>
    </source>
</evidence>
<dbReference type="InterPro" id="IPR000089">
    <property type="entry name" value="Biotin_lipoyl"/>
</dbReference>
<dbReference type="PANTHER" id="PTHR43178">
    <property type="entry name" value="DIHYDROLIPOAMIDE ACETYLTRANSFERASE COMPONENT OF PYRUVATE DEHYDROGENASE COMPLEX"/>
    <property type="match status" value="1"/>
</dbReference>
<sequence>MSADRTVRTVTLPDLGEGLTESDLVEWLVAVGDTVTLNQVVAEVETAKALVQLPSPWAGVVEALLVEPGTTVAVGGPLLTIAVPDAARTADVSPSASPGDAASDAGRAPDARVPETAADVA</sequence>
<dbReference type="PANTHER" id="PTHR43178:SF5">
    <property type="entry name" value="LIPOAMIDE ACYLTRANSFERASE COMPONENT OF BRANCHED-CHAIN ALPHA-KETO ACID DEHYDROGENASE COMPLEX, MITOCHONDRIAL"/>
    <property type="match status" value="1"/>
</dbReference>
<feature type="non-terminal residue" evidence="6">
    <location>
        <position position="121"/>
    </location>
</feature>
<dbReference type="EMBL" id="JAAXOY010000393">
    <property type="protein sequence ID" value="NKY40553.1"/>
    <property type="molecule type" value="Genomic_DNA"/>
</dbReference>
<comment type="cofactor">
    <cofactor evidence="1">
        <name>(R)-lipoate</name>
        <dbReference type="ChEBI" id="CHEBI:83088"/>
    </cofactor>
</comment>
<dbReference type="RefSeq" id="WP_343035480.1">
    <property type="nucleotide sequence ID" value="NZ_JAAXOY010000393.1"/>
</dbReference>
<name>A0ABX1K1V8_9CELL</name>
<dbReference type="InterPro" id="IPR011053">
    <property type="entry name" value="Single_hybrid_motif"/>
</dbReference>
<evidence type="ECO:0000313" key="6">
    <source>
        <dbReference type="EMBL" id="NKY40553.1"/>
    </source>
</evidence>
<evidence type="ECO:0000256" key="4">
    <source>
        <dbReference type="SAM" id="MobiDB-lite"/>
    </source>
</evidence>
<dbReference type="Pfam" id="PF00364">
    <property type="entry name" value="Biotin_lipoyl"/>
    <property type="match status" value="1"/>
</dbReference>
<keyword evidence="2" id="KW-0808">Transferase</keyword>
<proteinExistence type="predicted"/>
<dbReference type="CDD" id="cd06849">
    <property type="entry name" value="lipoyl_domain"/>
    <property type="match status" value="1"/>
</dbReference>
<feature type="region of interest" description="Disordered" evidence="4">
    <location>
        <begin position="89"/>
        <end position="121"/>
    </location>
</feature>
<feature type="domain" description="Lipoyl-binding" evidence="5">
    <location>
        <begin position="7"/>
        <end position="82"/>
    </location>
</feature>
<evidence type="ECO:0000256" key="1">
    <source>
        <dbReference type="ARBA" id="ARBA00001938"/>
    </source>
</evidence>
<reference evidence="6 7" key="1">
    <citation type="submission" date="2020-04" db="EMBL/GenBank/DDBJ databases">
        <title>MicrobeNet Type strains.</title>
        <authorList>
            <person name="Nicholson A.C."/>
        </authorList>
    </citation>
    <scope>NUCLEOTIDE SEQUENCE [LARGE SCALE GENOMIC DNA]</scope>
    <source>
        <strain evidence="6 7">ATCC BAA-787</strain>
    </source>
</reference>
<dbReference type="Gene3D" id="2.40.50.100">
    <property type="match status" value="1"/>
</dbReference>
<organism evidence="6 7">
    <name type="scientific">Cellulomonas septica</name>
    <dbReference type="NCBI Taxonomy" id="285080"/>
    <lineage>
        <taxon>Bacteria</taxon>
        <taxon>Bacillati</taxon>
        <taxon>Actinomycetota</taxon>
        <taxon>Actinomycetes</taxon>
        <taxon>Micrococcales</taxon>
        <taxon>Cellulomonadaceae</taxon>
        <taxon>Cellulomonas</taxon>
    </lineage>
</organism>
<dbReference type="InterPro" id="IPR050743">
    <property type="entry name" value="2-oxoacid_DH_E2_comp"/>
</dbReference>
<dbReference type="PROSITE" id="PS50968">
    <property type="entry name" value="BIOTINYL_LIPOYL"/>
    <property type="match status" value="1"/>
</dbReference>
<keyword evidence="3" id="KW-0012">Acyltransferase</keyword>
<dbReference type="SUPFAM" id="SSF51230">
    <property type="entry name" value="Single hybrid motif"/>
    <property type="match status" value="1"/>
</dbReference>
<accession>A0ABX1K1V8</accession>
<evidence type="ECO:0000256" key="3">
    <source>
        <dbReference type="ARBA" id="ARBA00023315"/>
    </source>
</evidence>
<gene>
    <name evidence="6" type="ORF">HGA02_13770</name>
</gene>
<comment type="caution">
    <text evidence="6">The sequence shown here is derived from an EMBL/GenBank/DDBJ whole genome shotgun (WGS) entry which is preliminary data.</text>
</comment>
<keyword evidence="7" id="KW-1185">Reference proteome</keyword>